<dbReference type="InterPro" id="IPR013378">
    <property type="entry name" value="InlB-like_B-rpt"/>
</dbReference>
<dbReference type="Pfam" id="PF02653">
    <property type="entry name" value="BPD_transp_2"/>
    <property type="match status" value="1"/>
</dbReference>
<dbReference type="AlphaFoldDB" id="A0A140DW19"/>
<keyword evidence="5 6" id="KW-0472">Membrane</keyword>
<reference evidence="7 8" key="1">
    <citation type="journal article" date="2016" name="Gut Pathog.">
        <title>Whole genome sequencing of "Faecalibaculum rodentium" ALO17, isolated from C57BL/6J laboratory mouse feces.</title>
        <authorList>
            <person name="Lim S."/>
            <person name="Chang D.H."/>
            <person name="Ahn S."/>
            <person name="Kim B.C."/>
        </authorList>
    </citation>
    <scope>NUCLEOTIDE SEQUENCE [LARGE SCALE GENOMIC DNA]</scope>
    <source>
        <strain evidence="7 8">Alo17</strain>
    </source>
</reference>
<feature type="transmembrane region" description="Helical" evidence="6">
    <location>
        <begin position="231"/>
        <end position="249"/>
    </location>
</feature>
<evidence type="ECO:0000313" key="8">
    <source>
        <dbReference type="Proteomes" id="UP000069771"/>
    </source>
</evidence>
<dbReference type="NCBIfam" id="TIGR02543">
    <property type="entry name" value="List_Bact_rpt"/>
    <property type="match status" value="1"/>
</dbReference>
<dbReference type="GeneID" id="78478371"/>
<dbReference type="GO" id="GO:0005886">
    <property type="term" value="C:plasma membrane"/>
    <property type="evidence" value="ECO:0007669"/>
    <property type="project" value="UniProtKB-SubCell"/>
</dbReference>
<name>A0A140DW19_9FIRM</name>
<feature type="transmembrane region" description="Helical" evidence="6">
    <location>
        <begin position="269"/>
        <end position="288"/>
    </location>
</feature>
<dbReference type="Gene3D" id="2.60.40.4270">
    <property type="entry name" value="Listeria-Bacteroides repeat domain"/>
    <property type="match status" value="1"/>
</dbReference>
<accession>A0A140DW19</accession>
<protein>
    <recommendedName>
        <fullName evidence="9">ABC transporter permease</fullName>
    </recommendedName>
</protein>
<dbReference type="Proteomes" id="UP000069771">
    <property type="component" value="Chromosome"/>
</dbReference>
<dbReference type="PATRIC" id="fig|1702221.3.peg.1668"/>
<keyword evidence="2" id="KW-1003">Cell membrane</keyword>
<comment type="subcellular location">
    <subcellularLocation>
        <location evidence="1">Cell membrane</location>
        <topology evidence="1">Multi-pass membrane protein</topology>
    </subcellularLocation>
</comment>
<dbReference type="STRING" id="1702221.AALO17_17120"/>
<dbReference type="InterPro" id="IPR042229">
    <property type="entry name" value="Listeria/Bacterioides_rpt_sf"/>
</dbReference>
<evidence type="ECO:0008006" key="9">
    <source>
        <dbReference type="Google" id="ProtNLM"/>
    </source>
</evidence>
<feature type="transmembrane region" description="Helical" evidence="6">
    <location>
        <begin position="171"/>
        <end position="202"/>
    </location>
</feature>
<evidence type="ECO:0000256" key="1">
    <source>
        <dbReference type="ARBA" id="ARBA00004651"/>
    </source>
</evidence>
<feature type="transmembrane region" description="Helical" evidence="6">
    <location>
        <begin position="12"/>
        <end position="32"/>
    </location>
</feature>
<evidence type="ECO:0000256" key="2">
    <source>
        <dbReference type="ARBA" id="ARBA00022475"/>
    </source>
</evidence>
<dbReference type="GO" id="GO:0022857">
    <property type="term" value="F:transmembrane transporter activity"/>
    <property type="evidence" value="ECO:0007669"/>
    <property type="project" value="InterPro"/>
</dbReference>
<organism evidence="7 8">
    <name type="scientific">Faecalibaculum rodentium</name>
    <dbReference type="NCBI Taxonomy" id="1702221"/>
    <lineage>
        <taxon>Bacteria</taxon>
        <taxon>Bacillati</taxon>
        <taxon>Bacillota</taxon>
        <taxon>Erysipelotrichia</taxon>
        <taxon>Erysipelotrichales</taxon>
        <taxon>Erysipelotrichaceae</taxon>
        <taxon>Faecalibaculum</taxon>
    </lineage>
</organism>
<evidence type="ECO:0000256" key="4">
    <source>
        <dbReference type="ARBA" id="ARBA00022989"/>
    </source>
</evidence>
<sequence>MSAADKRRTVNSLLVNNAMYIIIALVVIFIAIRMPAYRSVNSIVNIVNLTAAKLPIALGIAGCIVLTGTDISAGRMVGLAAVIVASMSITANKIFPGLEPLPIIIPLLAAIAARAMIGFINGFSVAKFDLHPFIMTLATQLITYGIILIYLKMGTNNGQTLSGFDPQYRDLVTGTLFTIAGVRVPMYVLYSLILVGLMWVVWNKTTFGKNMFAVGSNKEAAEVSGINVHRTIILVFVLAAVMYALTGFIDGARVASVNANTGLNYECDAIAACVIGGVSFVGGIGRISVKTLDKLIMGGILVIALLIIVGVSRGDGYRVTYDSRGGSDVACQTYLYDEPLETEVPQREGYRFEGWYFDEGYGRQAFDGMNVQSDLTLYAKWVPAADDDAGANDGTGACDQE</sequence>
<evidence type="ECO:0000256" key="3">
    <source>
        <dbReference type="ARBA" id="ARBA00022692"/>
    </source>
</evidence>
<dbReference type="PANTHER" id="PTHR32196:SF18">
    <property type="entry name" value="GALACTOSE_METHYL GALACTOSIDE IMPORT PERMEASE PROTEIN MGLC"/>
    <property type="match status" value="1"/>
</dbReference>
<feature type="transmembrane region" description="Helical" evidence="6">
    <location>
        <begin position="101"/>
        <end position="120"/>
    </location>
</feature>
<evidence type="ECO:0000313" key="7">
    <source>
        <dbReference type="EMBL" id="AMK54846.1"/>
    </source>
</evidence>
<evidence type="ECO:0000256" key="5">
    <source>
        <dbReference type="ARBA" id="ARBA00023136"/>
    </source>
</evidence>
<feature type="transmembrane region" description="Helical" evidence="6">
    <location>
        <begin position="132"/>
        <end position="151"/>
    </location>
</feature>
<evidence type="ECO:0000256" key="6">
    <source>
        <dbReference type="SAM" id="Phobius"/>
    </source>
</evidence>
<dbReference type="OrthoDB" id="9813906at2"/>
<feature type="transmembrane region" description="Helical" evidence="6">
    <location>
        <begin position="52"/>
        <end position="69"/>
    </location>
</feature>
<proteinExistence type="predicted"/>
<keyword evidence="3 6" id="KW-0812">Transmembrane</keyword>
<feature type="transmembrane region" description="Helical" evidence="6">
    <location>
        <begin position="295"/>
        <end position="314"/>
    </location>
</feature>
<dbReference type="PANTHER" id="PTHR32196">
    <property type="entry name" value="ABC TRANSPORTER PERMEASE PROTEIN YPHD-RELATED-RELATED"/>
    <property type="match status" value="1"/>
</dbReference>
<keyword evidence="4 6" id="KW-1133">Transmembrane helix</keyword>
<dbReference type="KEGG" id="fro:AALO17_17120"/>
<dbReference type="InterPro" id="IPR001851">
    <property type="entry name" value="ABC_transp_permease"/>
</dbReference>
<gene>
    <name evidence="7" type="ORF">AALO17_17120</name>
</gene>
<dbReference type="CDD" id="cd06579">
    <property type="entry name" value="TM_PBP1_transp_AraH_like"/>
    <property type="match status" value="1"/>
</dbReference>
<dbReference type="EMBL" id="CP011391">
    <property type="protein sequence ID" value="AMK54846.1"/>
    <property type="molecule type" value="Genomic_DNA"/>
</dbReference>
<dbReference type="RefSeq" id="WP_067557769.1">
    <property type="nucleotide sequence ID" value="NZ_CANASY010000001.1"/>
</dbReference>
<feature type="transmembrane region" description="Helical" evidence="6">
    <location>
        <begin position="76"/>
        <end position="95"/>
    </location>
</feature>
<dbReference type="Pfam" id="PF09479">
    <property type="entry name" value="Flg_new"/>
    <property type="match status" value="1"/>
</dbReference>
<keyword evidence="8" id="KW-1185">Reference proteome</keyword>